<sequence>MPRLLDAHCHLHEYEEDTVHSFIEDLGIAIIAVSDDYESSLRTLEISRRHKHVIPALGMHPWEVSAERMDEVKSIIELVYANRKDVRILGEIGLDRRFRSDTIAYQYEVFKMFLEVARELQLGVSVHSVDAWSEVLRLLQRYDIPIAVFHWYTGPLELIRDIVGAGYMISINPAISIQEKHRRVAAATPLEAILIESDGPYNYRGLRLGPHMLRESVRHIASVKGIDENEVLRAIVENSISLLRKVGIPVSVLE</sequence>
<feature type="binding site" evidence="1">
    <location>
        <position position="127"/>
    </location>
    <ligand>
        <name>a divalent metal cation</name>
        <dbReference type="ChEBI" id="CHEBI:60240"/>
        <label>2</label>
    </ligand>
</feature>
<dbReference type="PANTHER" id="PTHR46124:SF2">
    <property type="entry name" value="D-AMINOACYL-TRNA DEACYLASE"/>
    <property type="match status" value="1"/>
</dbReference>
<accession>A0A832YY99</accession>
<feature type="binding site" evidence="1">
    <location>
        <position position="150"/>
    </location>
    <ligand>
        <name>a divalent metal cation</name>
        <dbReference type="ChEBI" id="CHEBI:60240"/>
        <label>2</label>
    </ligand>
</feature>
<gene>
    <name evidence="2" type="ORF">EYH02_00180</name>
</gene>
<dbReference type="PANTHER" id="PTHR46124">
    <property type="entry name" value="D-AMINOACYL-TRNA DEACYLASE"/>
    <property type="match status" value="1"/>
</dbReference>
<dbReference type="Gene3D" id="3.20.20.140">
    <property type="entry name" value="Metal-dependent hydrolases"/>
    <property type="match status" value="1"/>
</dbReference>
<reference evidence="2" key="1">
    <citation type="journal article" date="2020" name="ISME J.">
        <title>Gammaproteobacteria mediating utilization of methyl-, sulfur- and petroleum organic compounds in deep ocean hydrothermal plumes.</title>
        <authorList>
            <person name="Zhou Z."/>
            <person name="Liu Y."/>
            <person name="Pan J."/>
            <person name="Cron B.R."/>
            <person name="Toner B.M."/>
            <person name="Anantharaman K."/>
            <person name="Breier J.A."/>
            <person name="Dick G.J."/>
            <person name="Li M."/>
        </authorList>
    </citation>
    <scope>NUCLEOTIDE SEQUENCE</scope>
    <source>
        <strain evidence="2">SZUA-1435</strain>
    </source>
</reference>
<dbReference type="Pfam" id="PF01026">
    <property type="entry name" value="TatD_DNase"/>
    <property type="match status" value="1"/>
</dbReference>
<feature type="binding site" evidence="1">
    <location>
        <position position="198"/>
    </location>
    <ligand>
        <name>a divalent metal cation</name>
        <dbReference type="ChEBI" id="CHEBI:60240"/>
        <label>1</label>
    </ligand>
</feature>
<feature type="binding site" evidence="1">
    <location>
        <position position="10"/>
    </location>
    <ligand>
        <name>a divalent metal cation</name>
        <dbReference type="ChEBI" id="CHEBI:60240"/>
        <label>1</label>
    </ligand>
</feature>
<evidence type="ECO:0000313" key="3">
    <source>
        <dbReference type="Proteomes" id="UP000605805"/>
    </source>
</evidence>
<comment type="caution">
    <text evidence="2">The sequence shown here is derived from an EMBL/GenBank/DDBJ whole genome shotgun (WGS) entry which is preliminary data.</text>
</comment>
<protein>
    <submittedName>
        <fullName evidence="2">TatD family deoxyribonuclease</fullName>
    </submittedName>
</protein>
<dbReference type="InterPro" id="IPR032466">
    <property type="entry name" value="Metal_Hydrolase"/>
</dbReference>
<name>A0A832YY99_9CREN</name>
<feature type="binding site" evidence="1">
    <location>
        <position position="91"/>
    </location>
    <ligand>
        <name>a divalent metal cation</name>
        <dbReference type="ChEBI" id="CHEBI:60240"/>
        <label>1</label>
    </ligand>
</feature>
<dbReference type="PIRSF" id="PIRSF005902">
    <property type="entry name" value="DNase_TatD"/>
    <property type="match status" value="1"/>
</dbReference>
<feature type="binding site" evidence="1">
    <location>
        <position position="8"/>
    </location>
    <ligand>
        <name>a divalent metal cation</name>
        <dbReference type="ChEBI" id="CHEBI:60240"/>
        <label>1</label>
    </ligand>
</feature>
<dbReference type="AlphaFoldDB" id="A0A832YY99"/>
<dbReference type="GO" id="GO:0046872">
    <property type="term" value="F:metal ion binding"/>
    <property type="evidence" value="ECO:0007669"/>
    <property type="project" value="UniProtKB-KW"/>
</dbReference>
<dbReference type="CDD" id="cd01310">
    <property type="entry name" value="TatD_DNAse"/>
    <property type="match status" value="1"/>
</dbReference>
<dbReference type="SUPFAM" id="SSF51556">
    <property type="entry name" value="Metallo-dependent hydrolases"/>
    <property type="match status" value="1"/>
</dbReference>
<keyword evidence="1" id="KW-0479">Metal-binding</keyword>
<proteinExistence type="predicted"/>
<dbReference type="EMBL" id="DQTV01000005">
    <property type="protein sequence ID" value="HIP56481.1"/>
    <property type="molecule type" value="Genomic_DNA"/>
</dbReference>
<organism evidence="2 3">
    <name type="scientific">Ignisphaera aggregans</name>
    <dbReference type="NCBI Taxonomy" id="334771"/>
    <lineage>
        <taxon>Archaea</taxon>
        <taxon>Thermoproteota</taxon>
        <taxon>Thermoprotei</taxon>
        <taxon>Desulfurococcales</taxon>
        <taxon>Desulfurococcaceae</taxon>
        <taxon>Ignisphaera</taxon>
    </lineage>
</organism>
<evidence type="ECO:0000256" key="1">
    <source>
        <dbReference type="PIRSR" id="PIRSR005902-1"/>
    </source>
</evidence>
<evidence type="ECO:0000313" key="2">
    <source>
        <dbReference type="EMBL" id="HIP56481.1"/>
    </source>
</evidence>
<dbReference type="GO" id="GO:0016788">
    <property type="term" value="F:hydrolase activity, acting on ester bonds"/>
    <property type="evidence" value="ECO:0007669"/>
    <property type="project" value="InterPro"/>
</dbReference>
<dbReference type="Proteomes" id="UP000605805">
    <property type="component" value="Unassembled WGS sequence"/>
</dbReference>
<dbReference type="InterPro" id="IPR001130">
    <property type="entry name" value="TatD-like"/>
</dbReference>